<dbReference type="Proteomes" id="UP000265000">
    <property type="component" value="Unplaced"/>
</dbReference>
<dbReference type="GO" id="GO:0016491">
    <property type="term" value="F:oxidoreductase activity"/>
    <property type="evidence" value="ECO:0007669"/>
    <property type="project" value="UniProtKB-KW"/>
</dbReference>
<feature type="compositionally biased region" description="Gly residues" evidence="10">
    <location>
        <begin position="7"/>
        <end position="18"/>
    </location>
</feature>
<keyword evidence="13" id="KW-1185">Reference proteome</keyword>
<feature type="region of interest" description="Disordered" evidence="10">
    <location>
        <begin position="1"/>
        <end position="56"/>
    </location>
</feature>
<keyword evidence="7" id="KW-0630">Potassium</keyword>
<evidence type="ECO:0000313" key="13">
    <source>
        <dbReference type="Proteomes" id="UP000265000"/>
    </source>
</evidence>
<dbReference type="GO" id="GO:0005737">
    <property type="term" value="C:cytoplasm"/>
    <property type="evidence" value="ECO:0007669"/>
    <property type="project" value="UniProtKB-SubCell"/>
</dbReference>
<dbReference type="GO" id="GO:0055085">
    <property type="term" value="P:transmembrane transport"/>
    <property type="evidence" value="ECO:0007669"/>
    <property type="project" value="InterPro"/>
</dbReference>
<accession>A0A3Q2R397</accession>
<dbReference type="InterPro" id="IPR005400">
    <property type="entry name" value="K_chnl_volt-dep_bsu_KCNAB1"/>
</dbReference>
<sequence>MLAARSSGGGVGGPGGGHQPPNVHRKQSVASLSGSKAHRSNSQDAKRNSFSGKKVAQQRHKAALIRELETGWYLRMFGLGKEETVAHKTGMPYRNLGKSGLRVSCLGLGTWVTFGGQVTDEEAYSVARQFNLIPPVCEQAEYHLFQREKVEVQLPELYHKIGVGAMTWSPLACGIITGKYENGIPESSRASMKSYQWLKEKIVSEDGRKQQAKLKELNHIAEKLGCTLPQLAVAWCLRNEGVSSVLLGTSNPEQLTENLGAIQVLPKMTSHVVSDIDHILGNRPYSKKDYRS</sequence>
<dbReference type="GO" id="GO:0006813">
    <property type="term" value="P:potassium ion transport"/>
    <property type="evidence" value="ECO:0007669"/>
    <property type="project" value="UniProtKB-KW"/>
</dbReference>
<feature type="domain" description="NADP-dependent oxidoreductase" evidence="11">
    <location>
        <begin position="131"/>
        <end position="279"/>
    </location>
</feature>
<protein>
    <submittedName>
        <fullName evidence="12">Potassium voltage-gated channel subfamily A regulatory beta subunit 1</fullName>
    </submittedName>
</protein>
<dbReference type="GO" id="GO:1901379">
    <property type="term" value="P:regulation of potassium ion transmembrane transport"/>
    <property type="evidence" value="ECO:0007669"/>
    <property type="project" value="TreeGrafter"/>
</dbReference>
<dbReference type="SUPFAM" id="SSF51430">
    <property type="entry name" value="NAD(P)-linked oxidoreductase"/>
    <property type="match status" value="2"/>
</dbReference>
<evidence type="ECO:0000256" key="10">
    <source>
        <dbReference type="SAM" id="MobiDB-lite"/>
    </source>
</evidence>
<evidence type="ECO:0000256" key="6">
    <source>
        <dbReference type="ARBA" id="ARBA00022857"/>
    </source>
</evidence>
<keyword evidence="5" id="KW-0633">Potassium transport</keyword>
<reference evidence="12" key="1">
    <citation type="submission" date="2025-08" db="UniProtKB">
        <authorList>
            <consortium name="Ensembl"/>
        </authorList>
    </citation>
    <scope>IDENTIFICATION</scope>
</reference>
<evidence type="ECO:0000256" key="4">
    <source>
        <dbReference type="ARBA" id="ARBA00022490"/>
    </source>
</evidence>
<evidence type="ECO:0000256" key="2">
    <source>
        <dbReference type="ARBA" id="ARBA00006515"/>
    </source>
</evidence>
<evidence type="ECO:0000256" key="9">
    <source>
        <dbReference type="ARBA" id="ARBA00023065"/>
    </source>
</evidence>
<dbReference type="GO" id="GO:0008076">
    <property type="term" value="C:voltage-gated potassium channel complex"/>
    <property type="evidence" value="ECO:0007669"/>
    <property type="project" value="TreeGrafter"/>
</dbReference>
<feature type="compositionally biased region" description="Polar residues" evidence="10">
    <location>
        <begin position="28"/>
        <end position="51"/>
    </location>
</feature>
<dbReference type="PANTHER" id="PTHR43150">
    <property type="entry name" value="HYPERKINETIC, ISOFORM M"/>
    <property type="match status" value="1"/>
</dbReference>
<dbReference type="InterPro" id="IPR005399">
    <property type="entry name" value="K_chnl_volt-dep_bsu_KCNAB-rel"/>
</dbReference>
<keyword evidence="6" id="KW-0521">NADP</keyword>
<evidence type="ECO:0000256" key="3">
    <source>
        <dbReference type="ARBA" id="ARBA00022448"/>
    </source>
</evidence>
<dbReference type="GeneTree" id="ENSGT00940000156760"/>
<evidence type="ECO:0000256" key="7">
    <source>
        <dbReference type="ARBA" id="ARBA00022958"/>
    </source>
</evidence>
<dbReference type="Gene3D" id="3.20.20.100">
    <property type="entry name" value="NADP-dependent oxidoreductase domain"/>
    <property type="match status" value="2"/>
</dbReference>
<evidence type="ECO:0000259" key="11">
    <source>
        <dbReference type="Pfam" id="PF00248"/>
    </source>
</evidence>
<keyword evidence="9" id="KW-0406">Ion transport</keyword>
<dbReference type="GO" id="GO:0044325">
    <property type="term" value="F:transmembrane transporter binding"/>
    <property type="evidence" value="ECO:0007669"/>
    <property type="project" value="TreeGrafter"/>
</dbReference>
<keyword evidence="4" id="KW-0963">Cytoplasm</keyword>
<evidence type="ECO:0000256" key="8">
    <source>
        <dbReference type="ARBA" id="ARBA00023002"/>
    </source>
</evidence>
<dbReference type="PRINTS" id="PR01578">
    <property type="entry name" value="KCNAB1CHANEL"/>
</dbReference>
<dbReference type="PANTHER" id="PTHR43150:SF7">
    <property type="entry name" value="VOLTAGE-GATED POTASSIUM CHANNEL SUBUNIT BETA-1"/>
    <property type="match status" value="1"/>
</dbReference>
<proteinExistence type="inferred from homology"/>
<dbReference type="GO" id="GO:0044224">
    <property type="term" value="C:juxtaparanode region of axon"/>
    <property type="evidence" value="ECO:0007669"/>
    <property type="project" value="TreeGrafter"/>
</dbReference>
<dbReference type="InterPro" id="IPR023210">
    <property type="entry name" value="NADP_OxRdtase_dom"/>
</dbReference>
<dbReference type="GO" id="GO:0015459">
    <property type="term" value="F:potassium channel regulator activity"/>
    <property type="evidence" value="ECO:0007669"/>
    <property type="project" value="TreeGrafter"/>
</dbReference>
<keyword evidence="8" id="KW-0560">Oxidoreductase</keyword>
<dbReference type="AlphaFoldDB" id="A0A3Q2R397"/>
<keyword evidence="3" id="KW-0813">Transport</keyword>
<reference evidence="12" key="2">
    <citation type="submission" date="2025-09" db="UniProtKB">
        <authorList>
            <consortium name="Ensembl"/>
        </authorList>
    </citation>
    <scope>IDENTIFICATION</scope>
</reference>
<dbReference type="PRINTS" id="PR01577">
    <property type="entry name" value="KCNABCHANNEL"/>
</dbReference>
<comment type="similarity">
    <text evidence="2">Belongs to the shaker potassium channel beta subunit family.</text>
</comment>
<dbReference type="Ensembl" id="ENSFHET00000035537.1">
    <property type="protein sequence ID" value="ENSFHEP00000035070.1"/>
    <property type="gene ID" value="ENSFHEG00000023223.1"/>
</dbReference>
<evidence type="ECO:0000313" key="12">
    <source>
        <dbReference type="Ensembl" id="ENSFHEP00000035070.1"/>
    </source>
</evidence>
<dbReference type="Pfam" id="PF00248">
    <property type="entry name" value="Aldo_ket_red"/>
    <property type="match status" value="1"/>
</dbReference>
<evidence type="ECO:0000256" key="5">
    <source>
        <dbReference type="ARBA" id="ARBA00022538"/>
    </source>
</evidence>
<dbReference type="InterPro" id="IPR036812">
    <property type="entry name" value="NAD(P)_OxRdtase_dom_sf"/>
</dbReference>
<name>A0A3Q2R397_FUNHE</name>
<evidence type="ECO:0000256" key="1">
    <source>
        <dbReference type="ARBA" id="ARBA00004496"/>
    </source>
</evidence>
<comment type="subcellular location">
    <subcellularLocation>
        <location evidence="1">Cytoplasm</location>
    </subcellularLocation>
</comment>
<organism evidence="12 13">
    <name type="scientific">Fundulus heteroclitus</name>
    <name type="common">Killifish</name>
    <name type="synonym">Mummichog</name>
    <dbReference type="NCBI Taxonomy" id="8078"/>
    <lineage>
        <taxon>Eukaryota</taxon>
        <taxon>Metazoa</taxon>
        <taxon>Chordata</taxon>
        <taxon>Craniata</taxon>
        <taxon>Vertebrata</taxon>
        <taxon>Euteleostomi</taxon>
        <taxon>Actinopterygii</taxon>
        <taxon>Neopterygii</taxon>
        <taxon>Teleostei</taxon>
        <taxon>Neoteleostei</taxon>
        <taxon>Acanthomorphata</taxon>
        <taxon>Ovalentaria</taxon>
        <taxon>Atherinomorphae</taxon>
        <taxon>Cyprinodontiformes</taxon>
        <taxon>Fundulidae</taxon>
        <taxon>Fundulus</taxon>
    </lineage>
</organism>